<dbReference type="EMBL" id="LHXY01000008">
    <property type="protein sequence ID" value="KXB02239.1"/>
    <property type="molecule type" value="Genomic_DNA"/>
</dbReference>
<dbReference type="AlphaFoldDB" id="A0A133V707"/>
<dbReference type="InterPro" id="IPR013321">
    <property type="entry name" value="Arc_rbn_hlx_hlx"/>
</dbReference>
<evidence type="ECO:0000313" key="1">
    <source>
        <dbReference type="EMBL" id="KXB02239.1"/>
    </source>
</evidence>
<dbReference type="Gene3D" id="1.10.1220.10">
    <property type="entry name" value="Met repressor-like"/>
    <property type="match status" value="1"/>
</dbReference>
<keyword evidence="2" id="KW-1185">Reference proteome</keyword>
<reference evidence="1 2" key="1">
    <citation type="journal article" date="2016" name="Sci. Rep.">
        <title>Metabolic traits of an uncultured archaeal lineage -MSBL1- from brine pools of the Red Sea.</title>
        <authorList>
            <person name="Mwirichia R."/>
            <person name="Alam I."/>
            <person name="Rashid M."/>
            <person name="Vinu M."/>
            <person name="Ba-Alawi W."/>
            <person name="Anthony Kamau A."/>
            <person name="Kamanda Ngugi D."/>
            <person name="Goker M."/>
            <person name="Klenk H.P."/>
            <person name="Bajic V."/>
            <person name="Stingl U."/>
        </authorList>
    </citation>
    <scope>NUCLEOTIDE SEQUENCE [LARGE SCALE GENOMIC DNA]</scope>
    <source>
        <strain evidence="1">SCGC-AAA261F17</strain>
    </source>
</reference>
<dbReference type="GO" id="GO:0006355">
    <property type="term" value="P:regulation of DNA-templated transcription"/>
    <property type="evidence" value="ECO:0007669"/>
    <property type="project" value="InterPro"/>
</dbReference>
<sequence>METVTARIPKDLLQDLKEIESEEKTERAEVIRKLLDDAVKEWKVKKALEKLRDGKVTFRTAAKLAGLTYVQMLDQAEQANIPLEYSMKDLEADLVKLKGKK</sequence>
<proteinExistence type="predicted"/>
<dbReference type="InterPro" id="IPR005368">
    <property type="entry name" value="UPF0175"/>
</dbReference>
<protein>
    <recommendedName>
        <fullName evidence="3">Ribbon-helix-helix protein CopG domain-containing protein</fullName>
    </recommendedName>
</protein>
<evidence type="ECO:0000313" key="2">
    <source>
        <dbReference type="Proteomes" id="UP000070035"/>
    </source>
</evidence>
<name>A0A133V707_9EURY</name>
<comment type="caution">
    <text evidence="1">The sequence shown here is derived from an EMBL/GenBank/DDBJ whole genome shotgun (WGS) entry which is preliminary data.</text>
</comment>
<gene>
    <name evidence="1" type="ORF">AKJ44_01045</name>
</gene>
<organism evidence="1 2">
    <name type="scientific">candidate division MSBL1 archaeon SCGC-AAA261F17</name>
    <dbReference type="NCBI Taxonomy" id="1698274"/>
    <lineage>
        <taxon>Archaea</taxon>
        <taxon>Methanobacteriati</taxon>
        <taxon>Methanobacteriota</taxon>
        <taxon>candidate division MSBL1</taxon>
    </lineage>
</organism>
<evidence type="ECO:0008006" key="3">
    <source>
        <dbReference type="Google" id="ProtNLM"/>
    </source>
</evidence>
<dbReference type="Pfam" id="PF03683">
    <property type="entry name" value="UPF0175"/>
    <property type="match status" value="1"/>
</dbReference>
<accession>A0A133V707</accession>
<dbReference type="Proteomes" id="UP000070035">
    <property type="component" value="Unassembled WGS sequence"/>
</dbReference>